<evidence type="ECO:0000313" key="3">
    <source>
        <dbReference type="Proteomes" id="UP000014023"/>
    </source>
</evidence>
<evidence type="ECO:0000256" key="1">
    <source>
        <dbReference type="SAM" id="Phobius"/>
    </source>
</evidence>
<evidence type="ECO:0000313" key="2">
    <source>
        <dbReference type="EMBL" id="EOO65827.1"/>
    </source>
</evidence>
<sequence>MMWLLAYLIVGLLYTTIRLYPSICEVAYKNVDDAVWLIVTIVISIAVIFILTPFWITLLALDIAKLFYKRRGKLHE</sequence>
<reference evidence="2 3" key="1">
    <citation type="submission" date="2012-12" db="EMBL/GenBank/DDBJ databases">
        <title>The Genome Sequence of Bacillus cereus VD196.</title>
        <authorList>
            <consortium name="The Broad Institute Genome Sequencing Platform"/>
            <consortium name="The Broad Institute Genome Sequencing Center for Infectious Disease"/>
            <person name="Feldgarden M."/>
            <person name="Van der Auwera G.A."/>
            <person name="Mahillon J."/>
            <person name="Duprez V."/>
            <person name="Timmery S."/>
            <person name="Mattelet C."/>
            <person name="Dierick K."/>
            <person name="Sun M."/>
            <person name="Yu Z."/>
            <person name="Zhu L."/>
            <person name="Hu X."/>
            <person name="Shank E.B."/>
            <person name="Swiecicka I."/>
            <person name="Hansen B.M."/>
            <person name="Andrup L."/>
            <person name="Walker B."/>
            <person name="Young S.K."/>
            <person name="Zeng Q."/>
            <person name="Gargeya S."/>
            <person name="Fitzgerald M."/>
            <person name="Haas B."/>
            <person name="Abouelleil A."/>
            <person name="Alvarado L."/>
            <person name="Arachchi H.M."/>
            <person name="Berlin A.M."/>
            <person name="Chapman S.B."/>
            <person name="Dewar J."/>
            <person name="Goldberg J."/>
            <person name="Griggs A."/>
            <person name="Gujja S."/>
            <person name="Hansen M."/>
            <person name="Howarth C."/>
            <person name="Imamovic A."/>
            <person name="Larimer J."/>
            <person name="McCowan C."/>
            <person name="Murphy C."/>
            <person name="Neiman D."/>
            <person name="Pearson M."/>
            <person name="Priest M."/>
            <person name="Roberts A."/>
            <person name="Saif S."/>
            <person name="Shea T."/>
            <person name="Sisk P."/>
            <person name="Sykes S."/>
            <person name="Wortman J."/>
            <person name="Nusbaum C."/>
            <person name="Birren B."/>
        </authorList>
    </citation>
    <scope>NUCLEOTIDE SEQUENCE [LARGE SCALE GENOMIC DNA]</scope>
    <source>
        <strain evidence="2 3">VD196</strain>
    </source>
</reference>
<protein>
    <submittedName>
        <fullName evidence="2">Uncharacterized protein</fullName>
    </submittedName>
</protein>
<keyword evidence="1" id="KW-1133">Transmembrane helix</keyword>
<dbReference type="RefSeq" id="WP_016125428.1">
    <property type="nucleotide sequence ID" value="NZ_KB976257.1"/>
</dbReference>
<feature type="transmembrane region" description="Helical" evidence="1">
    <location>
        <begin position="35"/>
        <end position="61"/>
    </location>
</feature>
<accession>A0A9W5Q326</accession>
<gene>
    <name evidence="2" type="ORF">IKE_03412</name>
</gene>
<dbReference type="AlphaFoldDB" id="A0A9W5Q326"/>
<keyword evidence="1" id="KW-0812">Transmembrane</keyword>
<organism evidence="2 3">
    <name type="scientific">Bacillus cereus VD196</name>
    <dbReference type="NCBI Taxonomy" id="1053243"/>
    <lineage>
        <taxon>Bacteria</taxon>
        <taxon>Bacillati</taxon>
        <taxon>Bacillota</taxon>
        <taxon>Bacilli</taxon>
        <taxon>Bacillales</taxon>
        <taxon>Bacillaceae</taxon>
        <taxon>Bacillus</taxon>
        <taxon>Bacillus cereus group</taxon>
    </lineage>
</organism>
<dbReference type="EMBL" id="AHFL01000022">
    <property type="protein sequence ID" value="EOO65827.1"/>
    <property type="molecule type" value="Genomic_DNA"/>
</dbReference>
<dbReference type="Proteomes" id="UP000014023">
    <property type="component" value="Unassembled WGS sequence"/>
</dbReference>
<proteinExistence type="predicted"/>
<comment type="caution">
    <text evidence="2">The sequence shown here is derived from an EMBL/GenBank/DDBJ whole genome shotgun (WGS) entry which is preliminary data.</text>
</comment>
<name>A0A9W5Q326_BACCE</name>
<keyword evidence="1" id="KW-0472">Membrane</keyword>